<dbReference type="EMBL" id="CALNXK010000010">
    <property type="protein sequence ID" value="CAH3042338.1"/>
    <property type="molecule type" value="Genomic_DNA"/>
</dbReference>
<protein>
    <recommendedName>
        <fullName evidence="1">WSC domain-containing protein</fullName>
    </recommendedName>
</protein>
<reference evidence="2 3" key="1">
    <citation type="submission" date="2022-05" db="EMBL/GenBank/DDBJ databases">
        <authorList>
            <consortium name="Genoscope - CEA"/>
            <person name="William W."/>
        </authorList>
    </citation>
    <scope>NUCLEOTIDE SEQUENCE [LARGE SCALE GENOMIC DNA]</scope>
</reference>
<gene>
    <name evidence="2" type="ORF">PLOB_00000883</name>
</gene>
<keyword evidence="3" id="KW-1185">Reference proteome</keyword>
<proteinExistence type="predicted"/>
<sequence>LACFYGADDLKGRVVDLTNQMMWNNKHEVVKKCAELAYANGYQRFALGKNGLCLSGINMKDKYYLNGVENAACIDRIGAGNNPAPNLQPIGCYNDSAKERALPVFYANARGNIDWFNMELTVNQCAQVASDMGYEYFGVHFYGECYSGRNAKESYAKYGNITEGRWEFDNQTGFAVGKEGANFVYQIRK</sequence>
<name>A0ABN8N4H2_9CNID</name>
<dbReference type="Pfam" id="PF01822">
    <property type="entry name" value="WSC"/>
    <property type="match status" value="1"/>
</dbReference>
<evidence type="ECO:0000259" key="1">
    <source>
        <dbReference type="Pfam" id="PF01822"/>
    </source>
</evidence>
<accession>A0ABN8N4H2</accession>
<feature type="domain" description="WSC" evidence="1">
    <location>
        <begin position="90"/>
        <end position="156"/>
    </location>
</feature>
<feature type="non-terminal residue" evidence="2">
    <location>
        <position position="1"/>
    </location>
</feature>
<evidence type="ECO:0000313" key="2">
    <source>
        <dbReference type="EMBL" id="CAH3042338.1"/>
    </source>
</evidence>
<organism evidence="2 3">
    <name type="scientific">Porites lobata</name>
    <dbReference type="NCBI Taxonomy" id="104759"/>
    <lineage>
        <taxon>Eukaryota</taxon>
        <taxon>Metazoa</taxon>
        <taxon>Cnidaria</taxon>
        <taxon>Anthozoa</taxon>
        <taxon>Hexacorallia</taxon>
        <taxon>Scleractinia</taxon>
        <taxon>Fungiina</taxon>
        <taxon>Poritidae</taxon>
        <taxon>Porites</taxon>
    </lineage>
</organism>
<comment type="caution">
    <text evidence="2">The sequence shown here is derived from an EMBL/GenBank/DDBJ whole genome shotgun (WGS) entry which is preliminary data.</text>
</comment>
<evidence type="ECO:0000313" key="3">
    <source>
        <dbReference type="Proteomes" id="UP001159405"/>
    </source>
</evidence>
<dbReference type="InterPro" id="IPR002889">
    <property type="entry name" value="WSC_carb-bd"/>
</dbReference>
<dbReference type="Proteomes" id="UP001159405">
    <property type="component" value="Unassembled WGS sequence"/>
</dbReference>